<evidence type="ECO:0000313" key="2">
    <source>
        <dbReference type="EMBL" id="GFE66071.1"/>
    </source>
</evidence>
<feature type="transmembrane region" description="Helical" evidence="1">
    <location>
        <begin position="52"/>
        <end position="72"/>
    </location>
</feature>
<organism evidence="2 3">
    <name type="scientific">Litoreibacter roseus</name>
    <dbReference type="NCBI Taxonomy" id="2601869"/>
    <lineage>
        <taxon>Bacteria</taxon>
        <taxon>Pseudomonadati</taxon>
        <taxon>Pseudomonadota</taxon>
        <taxon>Alphaproteobacteria</taxon>
        <taxon>Rhodobacterales</taxon>
        <taxon>Roseobacteraceae</taxon>
        <taxon>Litoreibacter</taxon>
    </lineage>
</organism>
<keyword evidence="1" id="KW-1133">Transmembrane helix</keyword>
<evidence type="ECO:0000256" key="1">
    <source>
        <dbReference type="SAM" id="Phobius"/>
    </source>
</evidence>
<dbReference type="RefSeq" id="WP_159808734.1">
    <property type="nucleotide sequence ID" value="NZ_BLJE01000003.1"/>
</dbReference>
<evidence type="ECO:0008006" key="4">
    <source>
        <dbReference type="Google" id="ProtNLM"/>
    </source>
</evidence>
<dbReference type="AlphaFoldDB" id="A0A6N6JI95"/>
<evidence type="ECO:0000313" key="3">
    <source>
        <dbReference type="Proteomes" id="UP000436822"/>
    </source>
</evidence>
<dbReference type="OrthoDB" id="5291921at2"/>
<keyword evidence="1" id="KW-0812">Transmembrane</keyword>
<dbReference type="InterPro" id="IPR007498">
    <property type="entry name" value="PqiA-like"/>
</dbReference>
<protein>
    <recommendedName>
        <fullName evidence="4">Paraquat-inducible protein A</fullName>
    </recommendedName>
</protein>
<feature type="transmembrane region" description="Helical" evidence="1">
    <location>
        <begin position="100"/>
        <end position="128"/>
    </location>
</feature>
<dbReference type="EMBL" id="BLJE01000003">
    <property type="protein sequence ID" value="GFE66071.1"/>
    <property type="molecule type" value="Genomic_DNA"/>
</dbReference>
<reference evidence="2 3" key="1">
    <citation type="submission" date="2019-12" db="EMBL/GenBank/DDBJ databases">
        <title>Litoreibacter badius sp. nov., a novel bacteriochlorophyll a-containing bacterium in the genus Litoreibacter.</title>
        <authorList>
            <person name="Kanamuro M."/>
            <person name="Takabe Y."/>
            <person name="Mori K."/>
            <person name="Takaichi S."/>
            <person name="Hanada S."/>
        </authorList>
    </citation>
    <scope>NUCLEOTIDE SEQUENCE [LARGE SCALE GENOMIC DNA]</scope>
    <source>
        <strain evidence="2 3">K6</strain>
    </source>
</reference>
<dbReference type="Pfam" id="PF04403">
    <property type="entry name" value="PqiA"/>
    <property type="match status" value="1"/>
</dbReference>
<feature type="transmembrane region" description="Helical" evidence="1">
    <location>
        <begin position="172"/>
        <end position="190"/>
    </location>
</feature>
<gene>
    <name evidence="2" type="ORF">KIN_31450</name>
</gene>
<name>A0A6N6JI95_9RHOB</name>
<sequence length="209" mass="22469">MASLPVDLEDLIVCSKCDLLHRKATLSVAARAKCARCGTVLLVSRPRAIGQVLALALTAAVLMTVVVFTPFLQLQSGQFVSRASVFDTVMTFSEGIMLPLSFAVAVSIVVLPLTRLLALIYAFLPLFFGRSALPYAKVSFALAERLRPWAMAEIFMVGVAVALVKLSSLATLSVGPAFWSFAAIVLVVALKDTLMCRYSLWSLLDRAGA</sequence>
<proteinExistence type="predicted"/>
<accession>A0A6N6JI95</accession>
<dbReference type="Proteomes" id="UP000436822">
    <property type="component" value="Unassembled WGS sequence"/>
</dbReference>
<keyword evidence="3" id="KW-1185">Reference proteome</keyword>
<comment type="caution">
    <text evidence="2">The sequence shown here is derived from an EMBL/GenBank/DDBJ whole genome shotgun (WGS) entry which is preliminary data.</text>
</comment>
<keyword evidence="1" id="KW-0472">Membrane</keyword>